<dbReference type="Pfam" id="PF01656">
    <property type="entry name" value="CbiA"/>
    <property type="match status" value="1"/>
</dbReference>
<name>A0A1V8M0R3_9GAMM</name>
<keyword evidence="4" id="KW-0169">Cobalamin biosynthesis</keyword>
<proteinExistence type="inferred from homology"/>
<keyword evidence="6" id="KW-0547">Nucleotide-binding</keyword>
<dbReference type="NCBIfam" id="TIGR00379">
    <property type="entry name" value="cobB"/>
    <property type="match status" value="1"/>
</dbReference>
<accession>A0A1V8M0R3</accession>
<dbReference type="GO" id="GO:0009236">
    <property type="term" value="P:cobalamin biosynthetic process"/>
    <property type="evidence" value="ECO:0007669"/>
    <property type="project" value="UniProtKB-KW"/>
</dbReference>
<keyword evidence="5" id="KW-0436">Ligase</keyword>
<evidence type="ECO:0000256" key="1">
    <source>
        <dbReference type="ARBA" id="ARBA00001946"/>
    </source>
</evidence>
<evidence type="ECO:0000256" key="3">
    <source>
        <dbReference type="ARBA" id="ARBA00006205"/>
    </source>
</evidence>
<gene>
    <name evidence="12" type="ORF">AU255_18525</name>
</gene>
<dbReference type="Proteomes" id="UP000191980">
    <property type="component" value="Unassembled WGS sequence"/>
</dbReference>
<dbReference type="Gene3D" id="3.40.50.880">
    <property type="match status" value="1"/>
</dbReference>
<dbReference type="EMBL" id="LPUF01000005">
    <property type="protein sequence ID" value="OQK15160.1"/>
    <property type="molecule type" value="Genomic_DNA"/>
</dbReference>
<keyword evidence="8" id="KW-0460">Magnesium</keyword>
<dbReference type="AlphaFoldDB" id="A0A1V8M0R3"/>
<comment type="pathway">
    <text evidence="2">Cofactor biosynthesis; adenosylcobalamin biosynthesis.</text>
</comment>
<evidence type="ECO:0000259" key="10">
    <source>
        <dbReference type="Pfam" id="PF01656"/>
    </source>
</evidence>
<dbReference type="OrthoDB" id="9764035at2"/>
<evidence type="ECO:0000313" key="12">
    <source>
        <dbReference type="EMBL" id="OQK15160.1"/>
    </source>
</evidence>
<dbReference type="NCBIfam" id="NF002204">
    <property type="entry name" value="PRK01077.1"/>
    <property type="match status" value="1"/>
</dbReference>
<dbReference type="SUPFAM" id="SSF52317">
    <property type="entry name" value="Class I glutamine amidotransferase-like"/>
    <property type="match status" value="1"/>
</dbReference>
<dbReference type="InterPro" id="IPR011698">
    <property type="entry name" value="GATase_3"/>
</dbReference>
<evidence type="ECO:0000256" key="4">
    <source>
        <dbReference type="ARBA" id="ARBA00022573"/>
    </source>
</evidence>
<feature type="domain" description="CobB/CobQ-like glutamine amidotransferase" evidence="11">
    <location>
        <begin position="240"/>
        <end position="414"/>
    </location>
</feature>
<organism evidence="12 13">
    <name type="scientific">Methyloprofundus sedimenti</name>
    <dbReference type="NCBI Taxonomy" id="1420851"/>
    <lineage>
        <taxon>Bacteria</taxon>
        <taxon>Pseudomonadati</taxon>
        <taxon>Pseudomonadota</taxon>
        <taxon>Gammaproteobacteria</taxon>
        <taxon>Methylococcales</taxon>
        <taxon>Methylococcaceae</taxon>
        <taxon>Methyloprofundus</taxon>
    </lineage>
</organism>
<evidence type="ECO:0000256" key="7">
    <source>
        <dbReference type="ARBA" id="ARBA00022840"/>
    </source>
</evidence>
<dbReference type="InterPro" id="IPR002586">
    <property type="entry name" value="CobQ/CobB/MinD/ParA_Nub-bd_dom"/>
</dbReference>
<dbReference type="InterPro" id="IPR029062">
    <property type="entry name" value="Class_I_gatase-like"/>
</dbReference>
<comment type="cofactor">
    <cofactor evidence="1">
        <name>Mg(2+)</name>
        <dbReference type="ChEBI" id="CHEBI:18420"/>
    </cofactor>
</comment>
<evidence type="ECO:0000256" key="6">
    <source>
        <dbReference type="ARBA" id="ARBA00022741"/>
    </source>
</evidence>
<evidence type="ECO:0000256" key="8">
    <source>
        <dbReference type="ARBA" id="ARBA00022842"/>
    </source>
</evidence>
<dbReference type="RefSeq" id="WP_080524409.1">
    <property type="nucleotide sequence ID" value="NZ_LPUF01000005.1"/>
</dbReference>
<comment type="similarity">
    <text evidence="3">Belongs to the CobB/CobQ family. CobQ subfamily.</text>
</comment>
<dbReference type="STRING" id="1420851.AU255_18525"/>
<dbReference type="SUPFAM" id="SSF52540">
    <property type="entry name" value="P-loop containing nucleoside triphosphate hydrolases"/>
    <property type="match status" value="1"/>
</dbReference>
<dbReference type="InterPro" id="IPR027417">
    <property type="entry name" value="P-loop_NTPase"/>
</dbReference>
<evidence type="ECO:0000259" key="11">
    <source>
        <dbReference type="Pfam" id="PF07685"/>
    </source>
</evidence>
<dbReference type="PROSITE" id="PS51274">
    <property type="entry name" value="GATASE_COBBQ"/>
    <property type="match status" value="1"/>
</dbReference>
<protein>
    <submittedName>
        <fullName evidence="12">Cobalamin biosynthesis protein CobB</fullName>
    </submittedName>
</protein>
<evidence type="ECO:0000256" key="2">
    <source>
        <dbReference type="ARBA" id="ARBA00004953"/>
    </source>
</evidence>
<sequence>MKLGLLAGTHSGCGKTTLMLTLLQYLKARQHSVVSFKSGPDFLDPLWHQVVTGRQSYNVDTRMIGVQHSAQLIAQQAAVADCGLIEGVMGLFDGRSGVGGSGSSAELAQALQVPVFLVVDAGGMSGSIVAMVSGYVTYAQKMGVTIAGIIANRVGSKHHAGLLSEALSDYQQPPLVAWMEKSAPVLPERHLGLVQPSEVQLPDFLPFLHIEVDNFVDFLTETLFVPPEPVKQQGLLKNKKIAVAKDAACCFIYPANLDFLREQSAEILFFSPLAGEAIPYCADTLWLPGGYPELFAQALSVSNTWLSLRDFIEADKPVLAECGGAMLLGESLIDLDGRSWSMANILPFRSKMQTKLASLGYREEAAGVKGHEFHHSVRKAEQSLEPCFQVERGDTGVRYKNLRASYVHWYFASAPEVITKWLGGSQ</sequence>
<keyword evidence="9" id="KW-0315">Glutamine amidotransferase</keyword>
<dbReference type="Gene3D" id="3.40.50.300">
    <property type="entry name" value="P-loop containing nucleotide triphosphate hydrolases"/>
    <property type="match status" value="1"/>
</dbReference>
<evidence type="ECO:0000256" key="5">
    <source>
        <dbReference type="ARBA" id="ARBA00022598"/>
    </source>
</evidence>
<evidence type="ECO:0000256" key="9">
    <source>
        <dbReference type="ARBA" id="ARBA00022962"/>
    </source>
</evidence>
<dbReference type="PANTHER" id="PTHR43873">
    <property type="entry name" value="COBYRINATE A,C-DIAMIDE SYNTHASE"/>
    <property type="match status" value="1"/>
</dbReference>
<dbReference type="PANTHER" id="PTHR43873:SF1">
    <property type="entry name" value="COBYRINATE A,C-DIAMIDE SYNTHASE"/>
    <property type="match status" value="1"/>
</dbReference>
<keyword evidence="7" id="KW-0067">ATP-binding</keyword>
<reference evidence="12 13" key="1">
    <citation type="submission" date="2015-12" db="EMBL/GenBank/DDBJ databases">
        <authorList>
            <person name="Shamseldin A."/>
            <person name="Moawad H."/>
            <person name="Abd El-Rahim W.M."/>
            <person name="Sadowsky M.J."/>
        </authorList>
    </citation>
    <scope>NUCLEOTIDE SEQUENCE [LARGE SCALE GENOMIC DNA]</scope>
    <source>
        <strain evidence="12 13">WF1</strain>
    </source>
</reference>
<dbReference type="GO" id="GO:0042242">
    <property type="term" value="F:cobyrinic acid a,c-diamide synthase activity"/>
    <property type="evidence" value="ECO:0007669"/>
    <property type="project" value="InterPro"/>
</dbReference>
<evidence type="ECO:0000313" key="13">
    <source>
        <dbReference type="Proteomes" id="UP000191980"/>
    </source>
</evidence>
<dbReference type="GO" id="GO:0005524">
    <property type="term" value="F:ATP binding"/>
    <property type="evidence" value="ECO:0007669"/>
    <property type="project" value="UniProtKB-KW"/>
</dbReference>
<dbReference type="CDD" id="cd03130">
    <property type="entry name" value="GATase1_CobB"/>
    <property type="match status" value="1"/>
</dbReference>
<dbReference type="Pfam" id="PF07685">
    <property type="entry name" value="GATase_3"/>
    <property type="match status" value="1"/>
</dbReference>
<comment type="caution">
    <text evidence="12">The sequence shown here is derived from an EMBL/GenBank/DDBJ whole genome shotgun (WGS) entry which is preliminary data.</text>
</comment>
<dbReference type="InterPro" id="IPR004484">
    <property type="entry name" value="CbiA/CobB_synth"/>
</dbReference>
<keyword evidence="13" id="KW-1185">Reference proteome</keyword>
<feature type="domain" description="CobQ/CobB/MinD/ParA nucleotide binding" evidence="10">
    <location>
        <begin position="6"/>
        <end position="176"/>
    </location>
</feature>